<dbReference type="HOGENOM" id="CLU_1989087_0_0_6"/>
<dbReference type="AlphaFoldDB" id="E0SGH9"/>
<dbReference type="Proteomes" id="UP000006859">
    <property type="component" value="Chromosome"/>
</dbReference>
<dbReference type="EMBL" id="CP002038">
    <property type="protein sequence ID" value="ADM96465.1"/>
    <property type="molecule type" value="Genomic_DNA"/>
</dbReference>
<gene>
    <name evidence="2" type="ordered locus">Dda3937_04440</name>
</gene>
<sequence length="125" mass="14052">MMLAKFQKMPRLWITLCKIRYKRRFCCGMQRTRDLIKNTGCGLRGTPYNAHPLTRQQRKRGAVSGGKNEKKVVDSAGGKRSIRHLATAGCKPVAPLFNNQSDNLCGHSQDTSLKNYVKVLKSDNS</sequence>
<dbReference type="eggNOG" id="ENOG502ZU2A">
    <property type="taxonomic scope" value="Bacteria"/>
</dbReference>
<reference evidence="2 3" key="1">
    <citation type="journal article" date="2011" name="J. Bacteriol.">
        <title>Genome sequence of the plant-pathogenic bacterium Dickeya dadantii 3937.</title>
        <authorList>
            <person name="Glasner J.D."/>
            <person name="Yang C.H."/>
            <person name="Reverchon S."/>
            <person name="Hugouvieux-Cotte-Pattat N."/>
            <person name="Condemine G."/>
            <person name="Bohin J.P."/>
            <person name="Van Gijsegem F."/>
            <person name="Yang S."/>
            <person name="Franza T."/>
            <person name="Expert D."/>
            <person name="Plunkett G. III"/>
            <person name="San Francisco M.J."/>
            <person name="Charkowski A.O."/>
            <person name="Py B."/>
            <person name="Bell K."/>
            <person name="Rauscher L."/>
            <person name="Rodriguez-Palenzuela P."/>
            <person name="Toussaint A."/>
            <person name="Holeva M.C."/>
            <person name="He S.Y."/>
            <person name="Douet V."/>
            <person name="Boccara M."/>
            <person name="Blanco C."/>
            <person name="Toth I."/>
            <person name="Anderson B.D."/>
            <person name="Biehl B.S."/>
            <person name="Mau B."/>
            <person name="Flynn S.M."/>
            <person name="Barras F."/>
            <person name="Lindeberg M."/>
            <person name="Birch P.R."/>
            <person name="Tsuyumu S."/>
            <person name="Shi X."/>
            <person name="Hibbing M."/>
            <person name="Yap M.N."/>
            <person name="Carpentier M."/>
            <person name="Dassa E."/>
            <person name="Umehara M."/>
            <person name="Kim J.F."/>
            <person name="Rusch M."/>
            <person name="Soni P."/>
            <person name="Mayhew G.F."/>
            <person name="Fouts D.E."/>
            <person name="Gill S.R."/>
            <person name="Blattner F.R."/>
            <person name="Keen N.T."/>
            <person name="Perna N.T."/>
        </authorList>
    </citation>
    <scope>NUCLEOTIDE SEQUENCE [LARGE SCALE GENOMIC DNA]</scope>
    <source>
        <strain evidence="2 3">3937</strain>
    </source>
</reference>
<dbReference type="STRING" id="198628.Dda3937_04440"/>
<evidence type="ECO:0000313" key="3">
    <source>
        <dbReference type="Proteomes" id="UP000006859"/>
    </source>
</evidence>
<evidence type="ECO:0000256" key="1">
    <source>
        <dbReference type="SAM" id="MobiDB-lite"/>
    </source>
</evidence>
<name>E0SGH9_DICD3</name>
<keyword evidence="3" id="KW-1185">Reference proteome</keyword>
<dbReference type="KEGG" id="ddd:Dda3937_04440"/>
<evidence type="ECO:0000313" key="2">
    <source>
        <dbReference type="EMBL" id="ADM96465.1"/>
    </source>
</evidence>
<proteinExistence type="predicted"/>
<protein>
    <submittedName>
        <fullName evidence="2">Uncharacterized protein</fullName>
    </submittedName>
</protein>
<accession>E0SGH9</accession>
<organism evidence="2 3">
    <name type="scientific">Dickeya dadantii (strain 3937)</name>
    <name type="common">Erwinia chrysanthemi (strain 3937)</name>
    <dbReference type="NCBI Taxonomy" id="198628"/>
    <lineage>
        <taxon>Bacteria</taxon>
        <taxon>Pseudomonadati</taxon>
        <taxon>Pseudomonadota</taxon>
        <taxon>Gammaproteobacteria</taxon>
        <taxon>Enterobacterales</taxon>
        <taxon>Pectobacteriaceae</taxon>
        <taxon>Dickeya</taxon>
    </lineage>
</organism>
<feature type="region of interest" description="Disordered" evidence="1">
    <location>
        <begin position="47"/>
        <end position="78"/>
    </location>
</feature>